<dbReference type="Gene3D" id="3.40.50.720">
    <property type="entry name" value="NAD(P)-binding Rossmann-like Domain"/>
    <property type="match status" value="1"/>
</dbReference>
<dbReference type="InterPro" id="IPR013332">
    <property type="entry name" value="KPR_N"/>
</dbReference>
<dbReference type="GO" id="GO:0008677">
    <property type="term" value="F:2-dehydropantoate 2-reductase activity"/>
    <property type="evidence" value="ECO:0007669"/>
    <property type="project" value="UniProtKB-EC"/>
</dbReference>
<feature type="domain" description="Ketopantoate reductase N-terminal" evidence="5">
    <location>
        <begin position="7"/>
        <end position="148"/>
    </location>
</feature>
<dbReference type="Pfam" id="PF08546">
    <property type="entry name" value="ApbA_C"/>
    <property type="match status" value="1"/>
</dbReference>
<keyword evidence="8" id="KW-1185">Reference proteome</keyword>
<dbReference type="InterPro" id="IPR013328">
    <property type="entry name" value="6PGD_dom2"/>
</dbReference>
<dbReference type="AlphaFoldDB" id="A0A1G8ZGV8"/>
<gene>
    <name evidence="7" type="ORF">SAMN04488098_101443</name>
</gene>
<dbReference type="InterPro" id="IPR008927">
    <property type="entry name" value="6-PGluconate_DH-like_C_sf"/>
</dbReference>
<dbReference type="UniPathway" id="UPA00028">
    <property type="reaction ID" value="UER00004"/>
</dbReference>
<evidence type="ECO:0000313" key="8">
    <source>
        <dbReference type="Proteomes" id="UP000199433"/>
    </source>
</evidence>
<dbReference type="Gene3D" id="1.10.1040.10">
    <property type="entry name" value="N-(1-d-carboxylethyl)-l-norvaline Dehydrogenase, domain 2"/>
    <property type="match status" value="1"/>
</dbReference>
<sequence length="304" mass="33549">MNEKTVSIVGLGALGVLYGQHLSEALGKDRVRVIVNEGRKKKYESDGVTLNGVPCDFNYVLESEKSTPADLIIVCTKSLALDSALNSMKNQVGEESTILSLINGISSEGILGREFGHEKIIPTVAIGMDATRDGQDVRSKVKGWLQIGVDSPDKQKRLDAVKSIFEEAQFPYAVEEDITLKIWEKFMMNVGVNQVVMVNQSNFGGVQTGGEYHEQARSAMDEVVKIAQAEGISLEHEHVQKAFDIIDTVDSDGMPSMRQDGLAKRLSEVELFSGTILKKAEESDLDCPVNRYLYEEVQKIEAEY</sequence>
<accession>A0A1G8ZGV8</accession>
<dbReference type="RefSeq" id="WP_091266242.1">
    <property type="nucleotide sequence ID" value="NZ_FNFK01000014.1"/>
</dbReference>
<name>A0A1G8ZGV8_9LACT</name>
<dbReference type="InterPro" id="IPR003710">
    <property type="entry name" value="ApbA"/>
</dbReference>
<dbReference type="PANTHER" id="PTHR21708">
    <property type="entry name" value="PROBABLE 2-DEHYDROPANTOATE 2-REDUCTASE"/>
    <property type="match status" value="1"/>
</dbReference>
<evidence type="ECO:0000256" key="3">
    <source>
        <dbReference type="ARBA" id="ARBA00023002"/>
    </source>
</evidence>
<evidence type="ECO:0000256" key="1">
    <source>
        <dbReference type="ARBA" id="ARBA00007870"/>
    </source>
</evidence>
<dbReference type="InterPro" id="IPR036291">
    <property type="entry name" value="NAD(P)-bd_dom_sf"/>
</dbReference>
<dbReference type="GO" id="GO:0005737">
    <property type="term" value="C:cytoplasm"/>
    <property type="evidence" value="ECO:0007669"/>
    <property type="project" value="TreeGrafter"/>
</dbReference>
<keyword evidence="3 4" id="KW-0560">Oxidoreductase</keyword>
<keyword evidence="4" id="KW-0566">Pantothenate biosynthesis</keyword>
<evidence type="ECO:0000259" key="6">
    <source>
        <dbReference type="Pfam" id="PF08546"/>
    </source>
</evidence>
<evidence type="ECO:0000256" key="2">
    <source>
        <dbReference type="ARBA" id="ARBA00022857"/>
    </source>
</evidence>
<dbReference type="EC" id="1.1.1.169" evidence="4"/>
<protein>
    <recommendedName>
        <fullName evidence="4">2-dehydropantoate 2-reductase</fullName>
        <ecNumber evidence="4">1.1.1.169</ecNumber>
    </recommendedName>
    <alternativeName>
        <fullName evidence="4">Ketopantoate reductase</fullName>
    </alternativeName>
</protein>
<comment type="pathway">
    <text evidence="4">Cofactor biosynthesis; (R)-pantothenate biosynthesis; (R)-pantoate from 3-methyl-2-oxobutanoate: step 2/2.</text>
</comment>
<evidence type="ECO:0000313" key="7">
    <source>
        <dbReference type="EMBL" id="SDK14277.1"/>
    </source>
</evidence>
<dbReference type="InterPro" id="IPR051402">
    <property type="entry name" value="KPR-Related"/>
</dbReference>
<comment type="catalytic activity">
    <reaction evidence="4">
        <text>(R)-pantoate + NADP(+) = 2-dehydropantoate + NADPH + H(+)</text>
        <dbReference type="Rhea" id="RHEA:16233"/>
        <dbReference type="ChEBI" id="CHEBI:11561"/>
        <dbReference type="ChEBI" id="CHEBI:15378"/>
        <dbReference type="ChEBI" id="CHEBI:15980"/>
        <dbReference type="ChEBI" id="CHEBI:57783"/>
        <dbReference type="ChEBI" id="CHEBI:58349"/>
        <dbReference type="EC" id="1.1.1.169"/>
    </reaction>
</comment>
<evidence type="ECO:0000256" key="4">
    <source>
        <dbReference type="RuleBase" id="RU362068"/>
    </source>
</evidence>
<dbReference type="GO" id="GO:0015940">
    <property type="term" value="P:pantothenate biosynthetic process"/>
    <property type="evidence" value="ECO:0007669"/>
    <property type="project" value="UniProtKB-UniPathway"/>
</dbReference>
<dbReference type="PANTHER" id="PTHR21708:SF26">
    <property type="entry name" value="2-DEHYDROPANTOATE 2-REDUCTASE"/>
    <property type="match status" value="1"/>
</dbReference>
<comment type="function">
    <text evidence="4">Catalyzes the NADPH-dependent reduction of ketopantoate into pantoic acid.</text>
</comment>
<dbReference type="NCBIfam" id="TIGR00745">
    <property type="entry name" value="apbA_panE"/>
    <property type="match status" value="1"/>
</dbReference>
<reference evidence="8" key="1">
    <citation type="submission" date="2016-10" db="EMBL/GenBank/DDBJ databases">
        <authorList>
            <person name="Varghese N."/>
            <person name="Submissions S."/>
        </authorList>
    </citation>
    <scope>NUCLEOTIDE SEQUENCE [LARGE SCALE GENOMIC DNA]</scope>
    <source>
        <strain evidence="8">DSM 19181</strain>
    </source>
</reference>
<dbReference type="InterPro" id="IPR013752">
    <property type="entry name" value="KPA_reductase"/>
</dbReference>
<dbReference type="Pfam" id="PF02558">
    <property type="entry name" value="ApbA"/>
    <property type="match status" value="1"/>
</dbReference>
<evidence type="ECO:0000259" key="5">
    <source>
        <dbReference type="Pfam" id="PF02558"/>
    </source>
</evidence>
<dbReference type="SUPFAM" id="SSF51735">
    <property type="entry name" value="NAD(P)-binding Rossmann-fold domains"/>
    <property type="match status" value="1"/>
</dbReference>
<feature type="domain" description="Ketopantoate reductase C-terminal" evidence="6">
    <location>
        <begin position="177"/>
        <end position="301"/>
    </location>
</feature>
<dbReference type="STRING" id="426701.SAMN04488098_101443"/>
<keyword evidence="2 4" id="KW-0521">NADP</keyword>
<dbReference type="EMBL" id="FNFK01000014">
    <property type="protein sequence ID" value="SDK14277.1"/>
    <property type="molecule type" value="Genomic_DNA"/>
</dbReference>
<comment type="similarity">
    <text evidence="1 4">Belongs to the ketopantoate reductase family.</text>
</comment>
<dbReference type="Proteomes" id="UP000199433">
    <property type="component" value="Unassembled WGS sequence"/>
</dbReference>
<dbReference type="SUPFAM" id="SSF48179">
    <property type="entry name" value="6-phosphogluconate dehydrogenase C-terminal domain-like"/>
    <property type="match status" value="1"/>
</dbReference>
<dbReference type="OrthoDB" id="9800163at2"/>
<organism evidence="7 8">
    <name type="scientific">Alkalibacterium thalassium</name>
    <dbReference type="NCBI Taxonomy" id="426701"/>
    <lineage>
        <taxon>Bacteria</taxon>
        <taxon>Bacillati</taxon>
        <taxon>Bacillota</taxon>
        <taxon>Bacilli</taxon>
        <taxon>Lactobacillales</taxon>
        <taxon>Carnobacteriaceae</taxon>
        <taxon>Alkalibacterium</taxon>
    </lineage>
</organism>
<proteinExistence type="inferred from homology"/>